<gene>
    <name evidence="1" type="ORF">Psuf_050480</name>
</gene>
<evidence type="ECO:0008006" key="3">
    <source>
        <dbReference type="Google" id="ProtNLM"/>
    </source>
</evidence>
<dbReference type="AlphaFoldDB" id="A0A6F8YNJ5"/>
<protein>
    <recommendedName>
        <fullName evidence="3">Peptidase C-terminal archaeal/bacterial domain-containing protein</fullName>
    </recommendedName>
</protein>
<evidence type="ECO:0000313" key="2">
    <source>
        <dbReference type="Proteomes" id="UP000503011"/>
    </source>
</evidence>
<name>A0A6F8YNJ5_9ACTN</name>
<reference evidence="1 2" key="2">
    <citation type="submission" date="2020-03" db="EMBL/GenBank/DDBJ databases">
        <authorList>
            <person name="Ichikawa N."/>
            <person name="Kimura A."/>
            <person name="Kitahashi Y."/>
            <person name="Uohara A."/>
        </authorList>
    </citation>
    <scope>NUCLEOTIDE SEQUENCE [LARGE SCALE GENOMIC DNA]</scope>
    <source>
        <strain evidence="1 2">NBRC 105367</strain>
    </source>
</reference>
<dbReference type="KEGG" id="psuu:Psuf_050480"/>
<dbReference type="Proteomes" id="UP000503011">
    <property type="component" value="Chromosome"/>
</dbReference>
<evidence type="ECO:0000313" key="1">
    <source>
        <dbReference type="EMBL" id="BCB87735.1"/>
    </source>
</evidence>
<keyword evidence="2" id="KW-1185">Reference proteome</keyword>
<sequence length="95" mass="10243">MAGTLNRAGARQAQPNGRFFRTGAGRQTACLDGPDGADFDLFLQRWNGQSWQTVARATSQDADETLTFNGSAGVYRYRVQSEAGSGDYTLGFSTP</sequence>
<accession>A0A6F8YNJ5</accession>
<dbReference type="Gene3D" id="2.60.120.380">
    <property type="match status" value="1"/>
</dbReference>
<dbReference type="EMBL" id="AP022871">
    <property type="protein sequence ID" value="BCB87735.1"/>
    <property type="molecule type" value="Genomic_DNA"/>
</dbReference>
<dbReference type="RefSeq" id="WP_232074965.1">
    <property type="nucleotide sequence ID" value="NZ_AP022871.1"/>
</dbReference>
<organism evidence="1 2">
    <name type="scientific">Phytohabitans suffuscus</name>
    <dbReference type="NCBI Taxonomy" id="624315"/>
    <lineage>
        <taxon>Bacteria</taxon>
        <taxon>Bacillati</taxon>
        <taxon>Actinomycetota</taxon>
        <taxon>Actinomycetes</taxon>
        <taxon>Micromonosporales</taxon>
        <taxon>Micromonosporaceae</taxon>
    </lineage>
</organism>
<proteinExistence type="predicted"/>
<reference evidence="1 2" key="1">
    <citation type="submission" date="2020-03" db="EMBL/GenBank/DDBJ databases">
        <title>Whole genome shotgun sequence of Phytohabitans suffuscus NBRC 105367.</title>
        <authorList>
            <person name="Komaki H."/>
            <person name="Tamura T."/>
        </authorList>
    </citation>
    <scope>NUCLEOTIDE SEQUENCE [LARGE SCALE GENOMIC DNA]</scope>
    <source>
        <strain evidence="1 2">NBRC 105367</strain>
    </source>
</reference>